<dbReference type="Proteomes" id="UP001499909">
    <property type="component" value="Unassembled WGS sequence"/>
</dbReference>
<accession>A0ABP7N893</accession>
<sequence length="73" mass="8108">MPTRTPPLSVYSPVAPADTSLSRKHRALVALYALSAGQQAREEVLRINNVSETDLAEHEAEWLLLRNRNTPAN</sequence>
<evidence type="ECO:0000313" key="2">
    <source>
        <dbReference type="Proteomes" id="UP001499909"/>
    </source>
</evidence>
<evidence type="ECO:0000313" key="1">
    <source>
        <dbReference type="EMBL" id="GAA3939833.1"/>
    </source>
</evidence>
<gene>
    <name evidence="1" type="ORF">GCM10022406_24840</name>
</gene>
<reference evidence="2" key="1">
    <citation type="journal article" date="2019" name="Int. J. Syst. Evol. Microbiol.">
        <title>The Global Catalogue of Microorganisms (GCM) 10K type strain sequencing project: providing services to taxonomists for standard genome sequencing and annotation.</title>
        <authorList>
            <consortium name="The Broad Institute Genomics Platform"/>
            <consortium name="The Broad Institute Genome Sequencing Center for Infectious Disease"/>
            <person name="Wu L."/>
            <person name="Ma J."/>
        </authorList>
    </citation>
    <scope>NUCLEOTIDE SEQUENCE [LARGE SCALE GENOMIC DNA]</scope>
    <source>
        <strain evidence="2">JCM 17214</strain>
    </source>
</reference>
<name>A0ABP7N893_9BACT</name>
<dbReference type="EMBL" id="BAABDH010000041">
    <property type="protein sequence ID" value="GAA3939833.1"/>
    <property type="molecule type" value="Genomic_DNA"/>
</dbReference>
<comment type="caution">
    <text evidence="1">The sequence shown here is derived from an EMBL/GenBank/DDBJ whole genome shotgun (WGS) entry which is preliminary data.</text>
</comment>
<keyword evidence="2" id="KW-1185">Reference proteome</keyword>
<organism evidence="1 2">
    <name type="scientific">Hymenobacter algoricola</name>
    <dbReference type="NCBI Taxonomy" id="486267"/>
    <lineage>
        <taxon>Bacteria</taxon>
        <taxon>Pseudomonadati</taxon>
        <taxon>Bacteroidota</taxon>
        <taxon>Cytophagia</taxon>
        <taxon>Cytophagales</taxon>
        <taxon>Hymenobacteraceae</taxon>
        <taxon>Hymenobacter</taxon>
    </lineage>
</organism>
<protein>
    <submittedName>
        <fullName evidence="1">Uncharacterized protein</fullName>
    </submittedName>
</protein>
<proteinExistence type="predicted"/>